<gene>
    <name evidence="1" type="ORF">UR96_C0046G0004</name>
</gene>
<sequence>MRESLRSEIKFNKLEKHERLAFLNKIRDCKFRVRTIIVNKQFVNVSNLKRNTRFYYQFFLEQLLEHNRNSIIDAQLRLDGSGERSFKRAMSAYLRQNLNKKTKEKVMRDIQFVNSKNNSLIQLADMIAGSIHRYYQKDKNDSKVYRKVIKERIEEEWIFKNSI</sequence>
<evidence type="ECO:0000313" key="2">
    <source>
        <dbReference type="Proteomes" id="UP000034140"/>
    </source>
</evidence>
<comment type="caution">
    <text evidence="1">The sequence shown here is derived from an EMBL/GenBank/DDBJ whole genome shotgun (WGS) entry which is preliminary data.</text>
</comment>
<dbReference type="AlphaFoldDB" id="A0A0G0DA36"/>
<evidence type="ECO:0000313" key="1">
    <source>
        <dbReference type="EMBL" id="KKP90238.1"/>
    </source>
</evidence>
<name>A0A0G0DA36_9BACT</name>
<dbReference type="Proteomes" id="UP000034140">
    <property type="component" value="Unassembled WGS sequence"/>
</dbReference>
<proteinExistence type="predicted"/>
<accession>A0A0G0DA36</accession>
<dbReference type="InterPro" id="IPR024524">
    <property type="entry name" value="DUF3800"/>
</dbReference>
<protein>
    <submittedName>
        <fullName evidence="1">Uncharacterized protein</fullName>
    </submittedName>
</protein>
<organism evidence="1 2">
    <name type="scientific">candidate division WS6 bacterium GW2011_GWC1_36_11</name>
    <dbReference type="NCBI Taxonomy" id="1619090"/>
    <lineage>
        <taxon>Bacteria</taxon>
        <taxon>Candidatus Dojkabacteria</taxon>
    </lineage>
</organism>
<reference evidence="1 2" key="1">
    <citation type="journal article" date="2015" name="Nature">
        <title>rRNA introns, odd ribosomes, and small enigmatic genomes across a large radiation of phyla.</title>
        <authorList>
            <person name="Brown C.T."/>
            <person name="Hug L.A."/>
            <person name="Thomas B.C."/>
            <person name="Sharon I."/>
            <person name="Castelle C.J."/>
            <person name="Singh A."/>
            <person name="Wilkins M.J."/>
            <person name="Williams K.H."/>
            <person name="Banfield J.F."/>
        </authorList>
    </citation>
    <scope>NUCLEOTIDE SEQUENCE [LARGE SCALE GENOMIC DNA]</scope>
</reference>
<dbReference type="Pfam" id="PF12686">
    <property type="entry name" value="DUF3800"/>
    <property type="match status" value="1"/>
</dbReference>
<dbReference type="EMBL" id="LBRE01000046">
    <property type="protein sequence ID" value="KKP90238.1"/>
    <property type="molecule type" value="Genomic_DNA"/>
</dbReference>